<name>A0A5C3Q7A1_9AGAR</name>
<protein>
    <recommendedName>
        <fullName evidence="1">DUF7587 domain-containing protein</fullName>
    </recommendedName>
</protein>
<feature type="domain" description="DUF7587" evidence="1">
    <location>
        <begin position="117"/>
        <end position="240"/>
    </location>
</feature>
<dbReference type="AlphaFoldDB" id="A0A5C3Q7A1"/>
<organism evidence="2 3">
    <name type="scientific">Pterulicium gracile</name>
    <dbReference type="NCBI Taxonomy" id="1884261"/>
    <lineage>
        <taxon>Eukaryota</taxon>
        <taxon>Fungi</taxon>
        <taxon>Dikarya</taxon>
        <taxon>Basidiomycota</taxon>
        <taxon>Agaricomycotina</taxon>
        <taxon>Agaricomycetes</taxon>
        <taxon>Agaricomycetidae</taxon>
        <taxon>Agaricales</taxon>
        <taxon>Pleurotineae</taxon>
        <taxon>Pterulaceae</taxon>
        <taxon>Pterulicium</taxon>
    </lineage>
</organism>
<gene>
    <name evidence="2" type="ORF">BDV98DRAFT_607340</name>
</gene>
<accession>A0A5C3Q7A1</accession>
<evidence type="ECO:0000259" key="1">
    <source>
        <dbReference type="Pfam" id="PF24494"/>
    </source>
</evidence>
<keyword evidence="3" id="KW-1185">Reference proteome</keyword>
<dbReference type="InterPro" id="IPR056009">
    <property type="entry name" value="DUF7587"/>
</dbReference>
<evidence type="ECO:0000313" key="2">
    <source>
        <dbReference type="EMBL" id="TFK97882.1"/>
    </source>
</evidence>
<evidence type="ECO:0000313" key="3">
    <source>
        <dbReference type="Proteomes" id="UP000305067"/>
    </source>
</evidence>
<dbReference type="EMBL" id="ML178844">
    <property type="protein sequence ID" value="TFK97882.1"/>
    <property type="molecule type" value="Genomic_DNA"/>
</dbReference>
<reference evidence="2 3" key="1">
    <citation type="journal article" date="2019" name="Nat. Ecol. Evol.">
        <title>Megaphylogeny resolves global patterns of mushroom evolution.</title>
        <authorList>
            <person name="Varga T."/>
            <person name="Krizsan K."/>
            <person name="Foldi C."/>
            <person name="Dima B."/>
            <person name="Sanchez-Garcia M."/>
            <person name="Sanchez-Ramirez S."/>
            <person name="Szollosi G.J."/>
            <person name="Szarkandi J.G."/>
            <person name="Papp V."/>
            <person name="Albert L."/>
            <person name="Andreopoulos W."/>
            <person name="Angelini C."/>
            <person name="Antonin V."/>
            <person name="Barry K.W."/>
            <person name="Bougher N.L."/>
            <person name="Buchanan P."/>
            <person name="Buyck B."/>
            <person name="Bense V."/>
            <person name="Catcheside P."/>
            <person name="Chovatia M."/>
            <person name="Cooper J."/>
            <person name="Damon W."/>
            <person name="Desjardin D."/>
            <person name="Finy P."/>
            <person name="Geml J."/>
            <person name="Haridas S."/>
            <person name="Hughes K."/>
            <person name="Justo A."/>
            <person name="Karasinski D."/>
            <person name="Kautmanova I."/>
            <person name="Kiss B."/>
            <person name="Kocsube S."/>
            <person name="Kotiranta H."/>
            <person name="LaButti K.M."/>
            <person name="Lechner B.E."/>
            <person name="Liimatainen K."/>
            <person name="Lipzen A."/>
            <person name="Lukacs Z."/>
            <person name="Mihaltcheva S."/>
            <person name="Morgado L.N."/>
            <person name="Niskanen T."/>
            <person name="Noordeloos M.E."/>
            <person name="Ohm R.A."/>
            <person name="Ortiz-Santana B."/>
            <person name="Ovrebo C."/>
            <person name="Racz N."/>
            <person name="Riley R."/>
            <person name="Savchenko A."/>
            <person name="Shiryaev A."/>
            <person name="Soop K."/>
            <person name="Spirin V."/>
            <person name="Szebenyi C."/>
            <person name="Tomsovsky M."/>
            <person name="Tulloss R.E."/>
            <person name="Uehling J."/>
            <person name="Grigoriev I.V."/>
            <person name="Vagvolgyi C."/>
            <person name="Papp T."/>
            <person name="Martin F.M."/>
            <person name="Miettinen O."/>
            <person name="Hibbett D.S."/>
            <person name="Nagy L.G."/>
        </authorList>
    </citation>
    <scope>NUCLEOTIDE SEQUENCE [LARGE SCALE GENOMIC DNA]</scope>
    <source>
        <strain evidence="2 3">CBS 309.79</strain>
    </source>
</reference>
<proteinExistence type="predicted"/>
<dbReference type="OrthoDB" id="3359845at2759"/>
<sequence>MCFPSFFWPFNTPRPSSLSGQSTKFTRSNLSMPSTYEAKALPLHSFHINQESLPLDQLTRDNAFAFRVWIRPDPSKSPTTNAMLPETIRLKGPDGFVARAFEHMQGSQLTAEITHHLFKIPSPDNRKKHSVLKHVDRRYQHYHYGEKGESPYVSTSLSLIWAIHNALWYENYHTLSAAVICITVIRIAKLDQRPDALVVAGAYMDQSHDARPFAIQAQEVLVYGRIHSEAVVSTVTLQQLRDSNGLPTWMTLQSVPQSYRWGKMRWGTAKEYAVYWAGRMRGESDTERCVIKLALAVLGVDFTPGNRLKRDGYAMLTYLLQWPFRRQPGCLKVETRAVGSVMMTRVLKAWEEFG</sequence>
<dbReference type="Proteomes" id="UP000305067">
    <property type="component" value="Unassembled WGS sequence"/>
</dbReference>
<dbReference type="Pfam" id="PF24494">
    <property type="entry name" value="DUF7587"/>
    <property type="match status" value="1"/>
</dbReference>